<proteinExistence type="predicted"/>
<comment type="caution">
    <text evidence="1">The sequence shown here is derived from an EMBL/GenBank/DDBJ whole genome shotgun (WGS) entry which is preliminary data.</text>
</comment>
<accession>A0A0F9BTV5</accession>
<gene>
    <name evidence="1" type="ORF">LCGC14_2406230</name>
</gene>
<dbReference type="EMBL" id="LAZR01036248">
    <property type="protein sequence ID" value="KKL25349.1"/>
    <property type="molecule type" value="Genomic_DNA"/>
</dbReference>
<reference evidence="1" key="1">
    <citation type="journal article" date="2015" name="Nature">
        <title>Complex archaea that bridge the gap between prokaryotes and eukaryotes.</title>
        <authorList>
            <person name="Spang A."/>
            <person name="Saw J.H."/>
            <person name="Jorgensen S.L."/>
            <person name="Zaremba-Niedzwiedzka K."/>
            <person name="Martijn J."/>
            <person name="Lind A.E."/>
            <person name="van Eijk R."/>
            <person name="Schleper C."/>
            <person name="Guy L."/>
            <person name="Ettema T.J."/>
        </authorList>
    </citation>
    <scope>NUCLEOTIDE SEQUENCE</scope>
</reference>
<feature type="non-terminal residue" evidence="1">
    <location>
        <position position="196"/>
    </location>
</feature>
<name>A0A0F9BTV5_9ZZZZ</name>
<dbReference type="AlphaFoldDB" id="A0A0F9BTV5"/>
<sequence length="196" mass="21557">MRTQVHTIVAPRGGLNLGLPADLITDIELAAAENVFFQDGFIKTRYGYSDFGSNLPLSGTLIQIDQFKDFNETTWLFALTDKNIYRWDSSNTEWDIWPGPNDVDTAYGSGAYGEKLYGGPGAGLYGSGLYGAGLYGQSNQFAGDDSDFWSFDFIQDVTESQPWWVATNNTDPVIVFKGGSNTSWEELLNTIGGVPF</sequence>
<organism evidence="1">
    <name type="scientific">marine sediment metagenome</name>
    <dbReference type="NCBI Taxonomy" id="412755"/>
    <lineage>
        <taxon>unclassified sequences</taxon>
        <taxon>metagenomes</taxon>
        <taxon>ecological metagenomes</taxon>
    </lineage>
</organism>
<evidence type="ECO:0000313" key="1">
    <source>
        <dbReference type="EMBL" id="KKL25349.1"/>
    </source>
</evidence>
<protein>
    <submittedName>
        <fullName evidence="1">Uncharacterized protein</fullName>
    </submittedName>
</protein>